<accession>A0ABW0S8Y6</accession>
<organism evidence="1 2">
    <name type="scientific">Rubellimicrobium aerolatum</name>
    <dbReference type="NCBI Taxonomy" id="490979"/>
    <lineage>
        <taxon>Bacteria</taxon>
        <taxon>Pseudomonadati</taxon>
        <taxon>Pseudomonadota</taxon>
        <taxon>Alphaproteobacteria</taxon>
        <taxon>Rhodobacterales</taxon>
        <taxon>Roseobacteraceae</taxon>
        <taxon>Rubellimicrobium</taxon>
    </lineage>
</organism>
<gene>
    <name evidence="1" type="ORF">ACFPOC_02855</name>
</gene>
<dbReference type="InterPro" id="IPR016031">
    <property type="entry name" value="Trp_RNA-bd_attenuator-like_dom"/>
</dbReference>
<reference evidence="2" key="1">
    <citation type="journal article" date="2019" name="Int. J. Syst. Evol. Microbiol.">
        <title>The Global Catalogue of Microorganisms (GCM) 10K type strain sequencing project: providing services to taxonomists for standard genome sequencing and annotation.</title>
        <authorList>
            <consortium name="The Broad Institute Genomics Platform"/>
            <consortium name="The Broad Institute Genome Sequencing Center for Infectious Disease"/>
            <person name="Wu L."/>
            <person name="Ma J."/>
        </authorList>
    </citation>
    <scope>NUCLEOTIDE SEQUENCE [LARGE SCALE GENOMIC DNA]</scope>
    <source>
        <strain evidence="2">KACC 11588</strain>
    </source>
</reference>
<name>A0ABW0S8Y6_9RHOB</name>
<proteinExistence type="predicted"/>
<dbReference type="RefSeq" id="WP_209837697.1">
    <property type="nucleotide sequence ID" value="NZ_JAGGJP010000002.1"/>
</dbReference>
<dbReference type="Gene3D" id="3.60.160.10">
    <property type="entry name" value="Mitochondrial biogenesis AIM24"/>
    <property type="match status" value="1"/>
</dbReference>
<dbReference type="PANTHER" id="PTHR38074:SF1">
    <property type="entry name" value="ALTERED INHERITANCE OF MITOCHONDRIA PROTEIN 24, MITOCHONDRIAL"/>
    <property type="match status" value="1"/>
</dbReference>
<keyword evidence="2" id="KW-1185">Reference proteome</keyword>
<dbReference type="InterPro" id="IPR002838">
    <property type="entry name" value="AIM24"/>
</dbReference>
<dbReference type="PANTHER" id="PTHR38074">
    <property type="entry name" value="ALTERED INHERITANCE OF MITOCHONDRIA PROTEIN 24, MITOCHONDRIAL"/>
    <property type="match status" value="1"/>
</dbReference>
<evidence type="ECO:0000313" key="1">
    <source>
        <dbReference type="EMBL" id="MFC5565351.1"/>
    </source>
</evidence>
<dbReference type="InterPro" id="IPR036983">
    <property type="entry name" value="AIM24_sf"/>
</dbReference>
<dbReference type="Pfam" id="PF01987">
    <property type="entry name" value="AIM24"/>
    <property type="match status" value="1"/>
</dbReference>
<evidence type="ECO:0000313" key="2">
    <source>
        <dbReference type="Proteomes" id="UP001596056"/>
    </source>
</evidence>
<dbReference type="SUPFAM" id="SSF51219">
    <property type="entry name" value="TRAP-like"/>
    <property type="match status" value="1"/>
</dbReference>
<dbReference type="Proteomes" id="UP001596056">
    <property type="component" value="Unassembled WGS sequence"/>
</dbReference>
<protein>
    <submittedName>
        <fullName evidence="1">AIM24 family protein</fullName>
    </submittedName>
</protein>
<comment type="caution">
    <text evidence="1">The sequence shown here is derived from an EMBL/GenBank/DDBJ whole genome shotgun (WGS) entry which is preliminary data.</text>
</comment>
<dbReference type="EMBL" id="JBHSNA010000002">
    <property type="protein sequence ID" value="MFC5565351.1"/>
    <property type="molecule type" value="Genomic_DNA"/>
</dbReference>
<sequence>MATFSVREVEGMRQVRVDLRDEGVRTRRGAVSNLRGPVRATARLPGPGDLLRGLVSGEARVRPRYHGTGSVLLQPSLGGYHVLDVEEGESWVLEPGVFWAAEEGVRLGLYRERFWPAFWAGDGLLAWKTTLAGQGRVAINAPGPVETVEVEDEMRVQGRLVLGRTRGLRFSSERAGSIWAAPLLGQKRLRAFRGTGRALVCWTPYWNQHIYETMTGAGIQGSLFE</sequence>